<dbReference type="Gene3D" id="2.40.170.20">
    <property type="entry name" value="TonB-dependent receptor, beta-barrel domain"/>
    <property type="match status" value="1"/>
</dbReference>
<protein>
    <recommendedName>
        <fullName evidence="4">TonB-dependent transporter Oar-like beta-barrel domain-containing protein</fullName>
    </recommendedName>
</protein>
<dbReference type="InterPro" id="IPR036942">
    <property type="entry name" value="Beta-barrel_TonB_sf"/>
</dbReference>
<organism evidence="5 6">
    <name type="scientific">Candidatus Sulfuritelmatomonas gaucii</name>
    <dbReference type="NCBI Taxonomy" id="2043161"/>
    <lineage>
        <taxon>Bacteria</taxon>
        <taxon>Pseudomonadati</taxon>
        <taxon>Acidobacteriota</taxon>
        <taxon>Terriglobia</taxon>
        <taxon>Terriglobales</taxon>
        <taxon>Acidobacteriaceae</taxon>
        <taxon>Candidatus Sulfuritelmatomonas</taxon>
    </lineage>
</organism>
<evidence type="ECO:0000313" key="5">
    <source>
        <dbReference type="EMBL" id="SPE19133.1"/>
    </source>
</evidence>
<dbReference type="EMBL" id="OKRB01000076">
    <property type="protein sequence ID" value="SPE19133.1"/>
    <property type="molecule type" value="Genomic_DNA"/>
</dbReference>
<name>A0A2N9L7M1_9BACT</name>
<dbReference type="Proteomes" id="UP000239735">
    <property type="component" value="Unassembled WGS sequence"/>
</dbReference>
<dbReference type="SUPFAM" id="SSF56935">
    <property type="entry name" value="Porins"/>
    <property type="match status" value="1"/>
</dbReference>
<dbReference type="InterPro" id="IPR057601">
    <property type="entry name" value="Oar-like_b-barrel"/>
</dbReference>
<sequence length="594" mass="64132">MDSRDQQNVNTWLIPDAILPNSTGQYVDNINYGVSLLSPHIRDNASARFDWQMGKKTTMTARYGFWYENEKGNLFSGSLASASTHESNSDHTVQISSSTIFNDHLINETRAQFERHNENHYPDSTARTISVAGNFVGGGFSGQESQDHTFVFSPMTVGQTAYTASQVYAMMANGLASGQTFSSLASQGLGPSSASYTIGKESALANVFDLAFFVQDDLKVNPRLTISGGMRWEAQNHITDHDDWAPRAELAYALDGGKGKKTKTVIRAGYGFFYDRLGARSLLPIKHASNQTQTVLNNPTCTSTATSLDKIDMTTCSSAPGAVANGTIPVQYEIAPHYHAPYTEQAGVSLERQLLAGTSVTLTYLRSFGVHQQVTRNANQAKGGTPQNSSQNYLYEYFSEAVFKQDQIIANFNAKAGRNLQVSGFYTFSSANSNGAGSTGASNAYNLDQDYGRAGFVLRHSAFFMATYNAPWGISFNPFVIVQSGRPFNITLATDPLNNLFNQRPTYATSSTPAADVVSTPYGSLDAAALAGEHLVPVNLGNGPAALAVNLRISRSFGLGARRAGTNHAAEGWAAAADSLGEWEDLRAQDASTR</sequence>
<evidence type="ECO:0000313" key="6">
    <source>
        <dbReference type="Proteomes" id="UP000239735"/>
    </source>
</evidence>
<keyword evidence="2" id="KW-0472">Membrane</keyword>
<feature type="domain" description="TonB-dependent transporter Oar-like beta-barrel" evidence="4">
    <location>
        <begin position="19"/>
        <end position="158"/>
    </location>
</feature>
<accession>A0A2N9L7M1</accession>
<reference evidence="6" key="1">
    <citation type="submission" date="2018-02" db="EMBL/GenBank/DDBJ databases">
        <authorList>
            <person name="Hausmann B."/>
        </authorList>
    </citation>
    <scope>NUCLEOTIDE SEQUENCE [LARGE SCALE GENOMIC DNA]</scope>
    <source>
        <strain evidence="6">Peat soil MAG SbA5</strain>
    </source>
</reference>
<evidence type="ECO:0000259" key="4">
    <source>
        <dbReference type="Pfam" id="PF25183"/>
    </source>
</evidence>
<evidence type="ECO:0000256" key="2">
    <source>
        <dbReference type="ARBA" id="ARBA00023136"/>
    </source>
</evidence>
<dbReference type="GO" id="GO:0009279">
    <property type="term" value="C:cell outer membrane"/>
    <property type="evidence" value="ECO:0007669"/>
    <property type="project" value="UniProtKB-SubCell"/>
</dbReference>
<proteinExistence type="predicted"/>
<evidence type="ECO:0000256" key="1">
    <source>
        <dbReference type="ARBA" id="ARBA00004442"/>
    </source>
</evidence>
<dbReference type="Pfam" id="PF25183">
    <property type="entry name" value="OMP_b-brl_4"/>
    <property type="match status" value="2"/>
</dbReference>
<comment type="subcellular location">
    <subcellularLocation>
        <location evidence="1">Cell outer membrane</location>
    </subcellularLocation>
</comment>
<evidence type="ECO:0000256" key="3">
    <source>
        <dbReference type="ARBA" id="ARBA00023237"/>
    </source>
</evidence>
<feature type="domain" description="TonB-dependent transporter Oar-like beta-barrel" evidence="4">
    <location>
        <begin position="239"/>
        <end position="559"/>
    </location>
</feature>
<keyword evidence="3" id="KW-0998">Cell outer membrane</keyword>
<gene>
    <name evidence="5" type="ORF">SBA5_200045</name>
</gene>
<dbReference type="AlphaFoldDB" id="A0A2N9L7M1"/>